<evidence type="ECO:0000256" key="10">
    <source>
        <dbReference type="ARBA" id="ARBA00023136"/>
    </source>
</evidence>
<keyword evidence="4" id="KW-0762">Sugar transport</keyword>
<dbReference type="Gene3D" id="2.70.70.10">
    <property type="entry name" value="Glucose Permease (Domain IIA)"/>
    <property type="match status" value="1"/>
</dbReference>
<evidence type="ECO:0000259" key="13">
    <source>
        <dbReference type="PROSITE" id="PS51093"/>
    </source>
</evidence>
<feature type="transmembrane region" description="Helical" evidence="12">
    <location>
        <begin position="289"/>
        <end position="306"/>
    </location>
</feature>
<keyword evidence="2" id="KW-0813">Transport</keyword>
<dbReference type="InterPro" id="IPR003352">
    <property type="entry name" value="PTS_EIIC"/>
</dbReference>
<dbReference type="EMBL" id="FQTU01000002">
    <property type="protein sequence ID" value="SHE38973.1"/>
    <property type="molecule type" value="Genomic_DNA"/>
</dbReference>
<evidence type="ECO:0000259" key="15">
    <source>
        <dbReference type="PROSITE" id="PS51103"/>
    </source>
</evidence>
<feature type="active site" description="Phosphocysteine intermediate; for EIIB activity" evidence="11">
    <location>
        <position position="433"/>
    </location>
</feature>
<reference evidence="16 17" key="1">
    <citation type="submission" date="2016-11" db="EMBL/GenBank/DDBJ databases">
        <authorList>
            <person name="Jaros S."/>
            <person name="Januszkiewicz K."/>
            <person name="Wedrychowicz H."/>
        </authorList>
    </citation>
    <scope>NUCLEOTIDE SEQUENCE [LARGE SCALE GENOMIC DNA]</scope>
    <source>
        <strain evidence="16 17">DSM 14828</strain>
    </source>
</reference>
<dbReference type="SUPFAM" id="SSF51261">
    <property type="entry name" value="Duplicated hybrid motif"/>
    <property type="match status" value="1"/>
</dbReference>
<dbReference type="PROSITE" id="PS00371">
    <property type="entry name" value="PTS_EIIA_TYPE_1_HIS"/>
    <property type="match status" value="1"/>
</dbReference>
<evidence type="ECO:0000313" key="16">
    <source>
        <dbReference type="EMBL" id="SHE38973.1"/>
    </source>
</evidence>
<dbReference type="RefSeq" id="WP_073269376.1">
    <property type="nucleotide sequence ID" value="NZ_FQTU01000002.1"/>
</dbReference>
<feature type="domain" description="PTS EIIB type-1" evidence="14">
    <location>
        <begin position="411"/>
        <end position="493"/>
    </location>
</feature>
<feature type="transmembrane region" description="Helical" evidence="12">
    <location>
        <begin position="76"/>
        <end position="99"/>
    </location>
</feature>
<evidence type="ECO:0000256" key="3">
    <source>
        <dbReference type="ARBA" id="ARBA00022475"/>
    </source>
</evidence>
<keyword evidence="3" id="KW-1003">Cell membrane</keyword>
<protein>
    <submittedName>
        <fullName evidence="16">PTS system, glucose-specific IIC component</fullName>
    </submittedName>
</protein>
<dbReference type="Proteomes" id="UP000184251">
    <property type="component" value="Unassembled WGS sequence"/>
</dbReference>
<feature type="domain" description="PTS EIIA type-1" evidence="13">
    <location>
        <begin position="536"/>
        <end position="640"/>
    </location>
</feature>
<dbReference type="GO" id="GO:0008982">
    <property type="term" value="F:protein-N(PI)-phosphohistidine-sugar phosphotransferase activity"/>
    <property type="evidence" value="ECO:0007669"/>
    <property type="project" value="InterPro"/>
</dbReference>
<evidence type="ECO:0000256" key="12">
    <source>
        <dbReference type="SAM" id="Phobius"/>
    </source>
</evidence>
<dbReference type="NCBIfam" id="TIGR00830">
    <property type="entry name" value="PTBA"/>
    <property type="match status" value="1"/>
</dbReference>
<dbReference type="OrthoDB" id="9764327at2"/>
<keyword evidence="6" id="KW-0598">Phosphotransferase system</keyword>
<dbReference type="NCBIfam" id="TIGR00826">
    <property type="entry name" value="EIIB_glc"/>
    <property type="match status" value="1"/>
</dbReference>
<dbReference type="SUPFAM" id="SSF55604">
    <property type="entry name" value="Glucose permease domain IIB"/>
    <property type="match status" value="1"/>
</dbReference>
<dbReference type="PANTHER" id="PTHR30009">
    <property type="entry name" value="CYTOCHROME C-TYPE SYNTHESIS PROTEIN AND PTS TRANSMEMBRANE COMPONENT"/>
    <property type="match status" value="1"/>
</dbReference>
<keyword evidence="5" id="KW-0808">Transferase</keyword>
<evidence type="ECO:0000256" key="8">
    <source>
        <dbReference type="ARBA" id="ARBA00022777"/>
    </source>
</evidence>
<dbReference type="GO" id="GO:0009401">
    <property type="term" value="P:phosphoenolpyruvate-dependent sugar phosphotransferase system"/>
    <property type="evidence" value="ECO:0007669"/>
    <property type="project" value="UniProtKB-KW"/>
</dbReference>
<dbReference type="InterPro" id="IPR001127">
    <property type="entry name" value="PTS_EIIA_1_perm"/>
</dbReference>
<dbReference type="Pfam" id="PF02378">
    <property type="entry name" value="PTS_EIIC"/>
    <property type="match status" value="1"/>
</dbReference>
<keyword evidence="9 12" id="KW-1133">Transmembrane helix</keyword>
<evidence type="ECO:0000256" key="2">
    <source>
        <dbReference type="ARBA" id="ARBA00022448"/>
    </source>
</evidence>
<dbReference type="Pfam" id="PF00367">
    <property type="entry name" value="PTS_EIIB"/>
    <property type="match status" value="1"/>
</dbReference>
<keyword evidence="10 12" id="KW-0472">Membrane</keyword>
<keyword evidence="8" id="KW-0418">Kinase</keyword>
<evidence type="ECO:0000313" key="17">
    <source>
        <dbReference type="Proteomes" id="UP000184251"/>
    </source>
</evidence>
<evidence type="ECO:0000256" key="5">
    <source>
        <dbReference type="ARBA" id="ARBA00022679"/>
    </source>
</evidence>
<organism evidence="16 17">
    <name type="scientific">Alkalibacter saccharofermentans DSM 14828</name>
    <dbReference type="NCBI Taxonomy" id="1120975"/>
    <lineage>
        <taxon>Bacteria</taxon>
        <taxon>Bacillati</taxon>
        <taxon>Bacillota</taxon>
        <taxon>Clostridia</taxon>
        <taxon>Eubacteriales</taxon>
        <taxon>Eubacteriaceae</taxon>
        <taxon>Alkalibacter</taxon>
    </lineage>
</organism>
<feature type="transmembrane region" description="Helical" evidence="12">
    <location>
        <begin position="119"/>
        <end position="137"/>
    </location>
</feature>
<dbReference type="Gene3D" id="3.30.1360.60">
    <property type="entry name" value="Glucose permease domain IIB"/>
    <property type="match status" value="1"/>
</dbReference>
<evidence type="ECO:0000256" key="6">
    <source>
        <dbReference type="ARBA" id="ARBA00022683"/>
    </source>
</evidence>
<dbReference type="STRING" id="1120975.SAMN02746064_00367"/>
<dbReference type="FunFam" id="2.70.70.10:FF:000001">
    <property type="entry name" value="PTS system glucose-specific IIA component"/>
    <property type="match status" value="1"/>
</dbReference>
<evidence type="ECO:0000256" key="9">
    <source>
        <dbReference type="ARBA" id="ARBA00022989"/>
    </source>
</evidence>
<feature type="domain" description="PTS EIIC type-1" evidence="15">
    <location>
        <begin position="6"/>
        <end position="400"/>
    </location>
</feature>
<sequence length="665" mass="71788">MSEIKKGNFVLLQKIGKSFMLPASVLPAAGLMVALSGIIQMLSGEQVLQNNPLLNGLVQILNGGGLAIFENMPLIFAVGVAIGFTAGESVAGLASLIGYIVLDKVLDVMGAIQHLESPIFMGVIGGIMIGLMSALIYKRFNQTKLHPMLGFFEGKRLVPILMVVISLVLGVVFGLIWPVIQNGVNYMGEYAINLKIGNFRLGGAIYALGNRALIPTGLHHIFKTPFTMIFGQYSITETGEVFTGEIARFFAGDPTAGSITAAEYPFKLFGLPAAALAMYMAAFKKNKKAIGRIMFAASLATIVSGITEPIEFAFMFVAPALFITHILLASFGGFLINLADVRLTETFTSSLIDYLVSISTGNAGNPFMLIPIGLVIGALYFGAFYFLILKLDLKTPGRNDDEKGSEDHDISQKAYEVLKALGGGENIVHIDACITRLRLEVKDTALVDKDRLKELGSPGVRDIGGGGVQVVFGTQAESLKDDIIGIMSNPNVVNRTEPEEYRELEVKDSKESEATEQTILKSPAKGKIIALKDVPDALFANKMIGDGFAVYPESKEICSPVDGEIVHIFDTNHAVGLRTDDGLEILVHIGIDTVKLKGEGFKRIAAIGQKVKAGDVLIECDLEFLKENAKSMITPVVVTNMDKVQKIEHMEIEYLEIGSDVMMVN</sequence>
<keyword evidence="7 12" id="KW-0812">Transmembrane</keyword>
<feature type="transmembrane region" description="Helical" evidence="12">
    <location>
        <begin position="157"/>
        <end position="180"/>
    </location>
</feature>
<evidence type="ECO:0000256" key="7">
    <source>
        <dbReference type="ARBA" id="ARBA00022692"/>
    </source>
</evidence>
<feature type="transmembrane region" description="Helical" evidence="12">
    <location>
        <begin position="367"/>
        <end position="388"/>
    </location>
</feature>
<feature type="transmembrane region" description="Helical" evidence="12">
    <location>
        <begin position="21"/>
        <end position="41"/>
    </location>
</feature>
<dbReference type="AlphaFoldDB" id="A0A1M4T3B3"/>
<evidence type="ECO:0000256" key="4">
    <source>
        <dbReference type="ARBA" id="ARBA00022597"/>
    </source>
</evidence>
<proteinExistence type="predicted"/>
<dbReference type="PANTHER" id="PTHR30009:SF20">
    <property type="entry name" value="PTS SYSTEM GLUCOSE-SPECIFIC EIICB COMPONENT-RELATED"/>
    <property type="match status" value="1"/>
</dbReference>
<dbReference type="InterPro" id="IPR011055">
    <property type="entry name" value="Dup_hybrid_motif"/>
</dbReference>
<dbReference type="PROSITE" id="PS51103">
    <property type="entry name" value="PTS_EIIC_TYPE_1"/>
    <property type="match status" value="1"/>
</dbReference>
<dbReference type="InterPro" id="IPR001996">
    <property type="entry name" value="PTS_IIB_1"/>
</dbReference>
<dbReference type="PROSITE" id="PS51098">
    <property type="entry name" value="PTS_EIIB_TYPE_1"/>
    <property type="match status" value="1"/>
</dbReference>
<dbReference type="PROSITE" id="PS01035">
    <property type="entry name" value="PTS_EIIB_TYPE_1_CYS"/>
    <property type="match status" value="1"/>
</dbReference>
<accession>A0A1M4T3B3</accession>
<evidence type="ECO:0000256" key="11">
    <source>
        <dbReference type="PROSITE-ProRule" id="PRU00421"/>
    </source>
</evidence>
<dbReference type="InterPro" id="IPR036878">
    <property type="entry name" value="Glu_permease_IIB"/>
</dbReference>
<dbReference type="InterPro" id="IPR018113">
    <property type="entry name" value="PTrfase_EIIB_Cys"/>
</dbReference>
<dbReference type="InterPro" id="IPR013013">
    <property type="entry name" value="PTS_EIIC_1"/>
</dbReference>
<evidence type="ECO:0000256" key="1">
    <source>
        <dbReference type="ARBA" id="ARBA00004651"/>
    </source>
</evidence>
<dbReference type="GO" id="GO:0090563">
    <property type="term" value="F:protein-phosphocysteine-sugar phosphotransferase activity"/>
    <property type="evidence" value="ECO:0007669"/>
    <property type="project" value="TreeGrafter"/>
</dbReference>
<dbReference type="PROSITE" id="PS51093">
    <property type="entry name" value="PTS_EIIA_TYPE_1"/>
    <property type="match status" value="1"/>
</dbReference>
<name>A0A1M4T3B3_9FIRM</name>
<dbReference type="GO" id="GO:0016301">
    <property type="term" value="F:kinase activity"/>
    <property type="evidence" value="ECO:0007669"/>
    <property type="project" value="UniProtKB-KW"/>
</dbReference>
<feature type="transmembrane region" description="Helical" evidence="12">
    <location>
        <begin position="312"/>
        <end position="336"/>
    </location>
</feature>
<evidence type="ECO:0000259" key="14">
    <source>
        <dbReference type="PROSITE" id="PS51098"/>
    </source>
</evidence>
<comment type="subcellular location">
    <subcellularLocation>
        <location evidence="1">Cell membrane</location>
        <topology evidence="1">Multi-pass membrane protein</topology>
    </subcellularLocation>
</comment>
<gene>
    <name evidence="16" type="ORF">SAMN02746064_00367</name>
</gene>
<dbReference type="InterPro" id="IPR050429">
    <property type="entry name" value="PTS_Glucose_EIICBA"/>
</dbReference>
<dbReference type="Pfam" id="PF00358">
    <property type="entry name" value="PTS_EIIA_1"/>
    <property type="match status" value="1"/>
</dbReference>
<dbReference type="GO" id="GO:0005886">
    <property type="term" value="C:plasma membrane"/>
    <property type="evidence" value="ECO:0007669"/>
    <property type="project" value="UniProtKB-SubCell"/>
</dbReference>
<keyword evidence="17" id="KW-1185">Reference proteome</keyword>